<dbReference type="AlphaFoldDB" id="A0A7D9DF69"/>
<dbReference type="PANTHER" id="PTHR46564">
    <property type="entry name" value="TRANSPOSASE"/>
    <property type="match status" value="1"/>
</dbReference>
<comment type="caution">
    <text evidence="2">The sequence shown here is derived from an EMBL/GenBank/DDBJ whole genome shotgun (WGS) entry which is preliminary data.</text>
</comment>
<keyword evidence="3" id="KW-1185">Reference proteome</keyword>
<organism evidence="2 3">
    <name type="scientific">Paramuricea clavata</name>
    <name type="common">Red gorgonian</name>
    <name type="synonym">Violescent sea-whip</name>
    <dbReference type="NCBI Taxonomy" id="317549"/>
    <lineage>
        <taxon>Eukaryota</taxon>
        <taxon>Metazoa</taxon>
        <taxon>Cnidaria</taxon>
        <taxon>Anthozoa</taxon>
        <taxon>Octocorallia</taxon>
        <taxon>Malacalcyonacea</taxon>
        <taxon>Plexauridae</taxon>
        <taxon>Paramuricea</taxon>
    </lineage>
</organism>
<name>A0A7D9DF69_PARCT</name>
<feature type="domain" description="Tc1-like transposase DDE" evidence="1">
    <location>
        <begin position="27"/>
        <end position="166"/>
    </location>
</feature>
<reference evidence="2" key="1">
    <citation type="submission" date="2020-04" db="EMBL/GenBank/DDBJ databases">
        <authorList>
            <person name="Alioto T."/>
            <person name="Alioto T."/>
            <person name="Gomez Garrido J."/>
        </authorList>
    </citation>
    <scope>NUCLEOTIDE SEQUENCE</scope>
    <source>
        <strain evidence="2">A484AB</strain>
    </source>
</reference>
<dbReference type="PANTHER" id="PTHR46564:SF1">
    <property type="entry name" value="TRANSPOSASE"/>
    <property type="match status" value="1"/>
</dbReference>
<accession>A0A7D9DF69</accession>
<evidence type="ECO:0000313" key="2">
    <source>
        <dbReference type="EMBL" id="CAB3981870.1"/>
    </source>
</evidence>
<protein>
    <recommendedName>
        <fullName evidence="1">Tc1-like transposase DDE domain-containing protein</fullName>
    </recommendedName>
</protein>
<evidence type="ECO:0000313" key="3">
    <source>
        <dbReference type="Proteomes" id="UP001152795"/>
    </source>
</evidence>
<gene>
    <name evidence="2" type="ORF">PACLA_8A043561</name>
</gene>
<dbReference type="OrthoDB" id="6231388at2759"/>
<dbReference type="InterPro" id="IPR036397">
    <property type="entry name" value="RNaseH_sf"/>
</dbReference>
<evidence type="ECO:0000259" key="1">
    <source>
        <dbReference type="Pfam" id="PF13358"/>
    </source>
</evidence>
<dbReference type="Proteomes" id="UP001152795">
    <property type="component" value="Unassembled WGS sequence"/>
</dbReference>
<dbReference type="InterPro" id="IPR038717">
    <property type="entry name" value="Tc1-like_DDE_dom"/>
</dbReference>
<dbReference type="GO" id="GO:0003676">
    <property type="term" value="F:nucleic acid binding"/>
    <property type="evidence" value="ECO:0007669"/>
    <property type="project" value="InterPro"/>
</dbReference>
<dbReference type="Gene3D" id="3.30.420.10">
    <property type="entry name" value="Ribonuclease H-like superfamily/Ribonuclease H"/>
    <property type="match status" value="1"/>
</dbReference>
<sequence length="221" mass="24969">MNTDANKELLRQYVQRVSQYMRNGKTIICMDETNLNLFCRRSQGRARVGERAVMTLPTSKGPNIHIICALSAYQMIYMTRRRGAFKSDTAKAWLLEMLENLPLGITVDSVVVVCDNAPCHSQFEECVIEQPGLTICRLGPYSPMLNPVETVWSKMKAVVKQRMRVPQVQRPGVGEQRLQYVEALIDAAMDQITVQNIANSCQHSQGFFQRALNLEDMNVGA</sequence>
<dbReference type="Pfam" id="PF13358">
    <property type="entry name" value="DDE_3"/>
    <property type="match status" value="1"/>
</dbReference>
<proteinExistence type="predicted"/>
<dbReference type="EMBL" id="CACRXK020000437">
    <property type="protein sequence ID" value="CAB3981870.1"/>
    <property type="molecule type" value="Genomic_DNA"/>
</dbReference>